<evidence type="ECO:0000313" key="4">
    <source>
        <dbReference type="EMBL" id="MBB3978913.1"/>
    </source>
</evidence>
<keyword evidence="5" id="KW-1185">Reference proteome</keyword>
<organism evidence="4 5">
    <name type="scientific">Mycoplana azooxidifex</name>
    <dbReference type="NCBI Taxonomy" id="1636188"/>
    <lineage>
        <taxon>Bacteria</taxon>
        <taxon>Pseudomonadati</taxon>
        <taxon>Pseudomonadota</taxon>
        <taxon>Alphaproteobacteria</taxon>
        <taxon>Hyphomicrobiales</taxon>
        <taxon>Rhizobiaceae</taxon>
        <taxon>Mycoplana</taxon>
    </lineage>
</organism>
<evidence type="ECO:0000313" key="5">
    <source>
        <dbReference type="Proteomes" id="UP000574761"/>
    </source>
</evidence>
<proteinExistence type="inferred from homology"/>
<feature type="compositionally biased region" description="Basic and acidic residues" evidence="3">
    <location>
        <begin position="1"/>
        <end position="21"/>
    </location>
</feature>
<gene>
    <name evidence="4" type="ORF">GGQ64_004149</name>
</gene>
<evidence type="ECO:0000256" key="1">
    <source>
        <dbReference type="ARBA" id="ARBA00009981"/>
    </source>
</evidence>
<protein>
    <recommendedName>
        <fullName evidence="2">Antitoxin</fullName>
    </recommendedName>
</protein>
<dbReference type="EMBL" id="JACIEE010000009">
    <property type="protein sequence ID" value="MBB3978913.1"/>
    <property type="molecule type" value="Genomic_DNA"/>
</dbReference>
<sequence>MARMTSREFNQDTGRAKKAAERGPVFITDRGRAAHVLLSIEDYNRLARRSGTIADLLAMPGGEDVEFEAPKLGDAALRPAEFD</sequence>
<dbReference type="RefSeq" id="WP_183807174.1">
    <property type="nucleotide sequence ID" value="NZ_JACIEE010000009.1"/>
</dbReference>
<dbReference type="InterPro" id="IPR006442">
    <property type="entry name" value="Antitoxin_Phd/YefM"/>
</dbReference>
<reference evidence="4 5" key="1">
    <citation type="submission" date="2020-08" db="EMBL/GenBank/DDBJ databases">
        <title>Genomic Encyclopedia of Type Strains, Phase IV (KMG-IV): sequencing the most valuable type-strain genomes for metagenomic binning, comparative biology and taxonomic classification.</title>
        <authorList>
            <person name="Goeker M."/>
        </authorList>
    </citation>
    <scope>NUCLEOTIDE SEQUENCE [LARGE SCALE GENOMIC DNA]</scope>
    <source>
        <strain evidence="4 5">DSM 100211</strain>
    </source>
</reference>
<dbReference type="Proteomes" id="UP000574761">
    <property type="component" value="Unassembled WGS sequence"/>
</dbReference>
<evidence type="ECO:0000256" key="2">
    <source>
        <dbReference type="RuleBase" id="RU362080"/>
    </source>
</evidence>
<dbReference type="InterPro" id="IPR036165">
    <property type="entry name" value="YefM-like_sf"/>
</dbReference>
<dbReference type="Gene3D" id="3.40.1620.10">
    <property type="entry name" value="YefM-like domain"/>
    <property type="match status" value="1"/>
</dbReference>
<feature type="region of interest" description="Disordered" evidence="3">
    <location>
        <begin position="1"/>
        <end position="22"/>
    </location>
</feature>
<dbReference type="SUPFAM" id="SSF143120">
    <property type="entry name" value="YefM-like"/>
    <property type="match status" value="1"/>
</dbReference>
<accession>A0A7W6DFK9</accession>
<dbReference type="NCBIfam" id="TIGR01552">
    <property type="entry name" value="phd_fam"/>
    <property type="match status" value="1"/>
</dbReference>
<dbReference type="AlphaFoldDB" id="A0A7W6DFK9"/>
<dbReference type="Pfam" id="PF02604">
    <property type="entry name" value="PhdYeFM_antitox"/>
    <property type="match status" value="1"/>
</dbReference>
<name>A0A7W6DFK9_9HYPH</name>
<comment type="similarity">
    <text evidence="1 2">Belongs to the phD/YefM antitoxin family.</text>
</comment>
<evidence type="ECO:0000256" key="3">
    <source>
        <dbReference type="SAM" id="MobiDB-lite"/>
    </source>
</evidence>
<comment type="function">
    <text evidence="2">Antitoxin component of a type II toxin-antitoxin (TA) system.</text>
</comment>
<comment type="caution">
    <text evidence="4">The sequence shown here is derived from an EMBL/GenBank/DDBJ whole genome shotgun (WGS) entry which is preliminary data.</text>
</comment>